<evidence type="ECO:0000313" key="2">
    <source>
        <dbReference type="Ensembl" id="ENSSHBP00005015763.1"/>
    </source>
</evidence>
<feature type="region of interest" description="Disordered" evidence="1">
    <location>
        <begin position="87"/>
        <end position="288"/>
    </location>
</feature>
<evidence type="ECO:0000256" key="1">
    <source>
        <dbReference type="SAM" id="MobiDB-lite"/>
    </source>
</evidence>
<feature type="compositionally biased region" description="Low complexity" evidence="1">
    <location>
        <begin position="255"/>
        <end position="265"/>
    </location>
</feature>
<reference evidence="2" key="2">
    <citation type="submission" date="2025-09" db="UniProtKB">
        <authorList>
            <consortium name="Ensembl"/>
        </authorList>
    </citation>
    <scope>IDENTIFICATION</scope>
</reference>
<feature type="compositionally biased region" description="Pro residues" evidence="1">
    <location>
        <begin position="176"/>
        <end position="202"/>
    </location>
</feature>
<organism evidence="2 3">
    <name type="scientific">Strigops habroptila</name>
    <name type="common">Kakapo</name>
    <dbReference type="NCBI Taxonomy" id="2489341"/>
    <lineage>
        <taxon>Eukaryota</taxon>
        <taxon>Metazoa</taxon>
        <taxon>Chordata</taxon>
        <taxon>Craniata</taxon>
        <taxon>Vertebrata</taxon>
        <taxon>Euteleostomi</taxon>
        <taxon>Archelosauria</taxon>
        <taxon>Archosauria</taxon>
        <taxon>Dinosauria</taxon>
        <taxon>Saurischia</taxon>
        <taxon>Theropoda</taxon>
        <taxon>Coelurosauria</taxon>
        <taxon>Aves</taxon>
        <taxon>Neognathae</taxon>
        <taxon>Neoaves</taxon>
        <taxon>Telluraves</taxon>
        <taxon>Australaves</taxon>
        <taxon>Psittaciformes</taxon>
        <taxon>Psittacidae</taxon>
        <taxon>Strigops</taxon>
    </lineage>
</organism>
<name>A0A672UNU3_STRHB</name>
<feature type="region of interest" description="Disordered" evidence="1">
    <location>
        <begin position="1"/>
        <end position="74"/>
    </location>
</feature>
<accession>A0A672UNU3</accession>
<feature type="compositionally biased region" description="Pro residues" evidence="1">
    <location>
        <begin position="99"/>
        <end position="111"/>
    </location>
</feature>
<sequence length="288" mass="29484">MEQPRPPRGAPGAGEPGRPPPVPPDVRFVTEESFDFGVLSPSDRWGGTGSPIDGDRGMRMRPMPRGAAGGAGARCGARAWRSWCGRPRAWPRSCSAAACPPPAAPPAPQSPRTPRSPRRETFVVKDSPVRALLPTVNARDPPATPRAPDKPRGAPAGAPACPTPCSLPSPAEGEGRPPPSPPAPQQDPGPPRPLGPPTPLQHPAPGWCCWGGGQCVAPPHASVSPSGLSPLQEHRGGPPQRPAPAANRGPPPAASPRGDPPAARGTLRHGGGVSPPQGRGRGSGRILL</sequence>
<protein>
    <submittedName>
        <fullName evidence="2">Uncharacterized protein</fullName>
    </submittedName>
</protein>
<proteinExistence type="predicted"/>
<dbReference type="Proteomes" id="UP000472266">
    <property type="component" value="Unplaced"/>
</dbReference>
<reference evidence="2" key="1">
    <citation type="submission" date="2025-08" db="UniProtKB">
        <authorList>
            <consortium name="Ensembl"/>
        </authorList>
    </citation>
    <scope>IDENTIFICATION</scope>
</reference>
<feature type="compositionally biased region" description="Low complexity" evidence="1">
    <location>
        <begin position="87"/>
        <end position="98"/>
    </location>
</feature>
<dbReference type="GeneTree" id="ENSGT00990000205439"/>
<feature type="compositionally biased region" description="Gly residues" evidence="1">
    <location>
        <begin position="268"/>
        <end position="288"/>
    </location>
</feature>
<evidence type="ECO:0000313" key="3">
    <source>
        <dbReference type="Proteomes" id="UP000472266"/>
    </source>
</evidence>
<dbReference type="Ensembl" id="ENSSHBT00005018884.1">
    <property type="protein sequence ID" value="ENSSHBP00005015763.1"/>
    <property type="gene ID" value="ENSSHBG00005013748.1"/>
</dbReference>
<keyword evidence="3" id="KW-1185">Reference proteome</keyword>
<dbReference type="AlphaFoldDB" id="A0A672UNU3"/>